<dbReference type="RefSeq" id="WP_262308270.1">
    <property type="nucleotide sequence ID" value="NZ_CP106679.1"/>
</dbReference>
<evidence type="ECO:0000259" key="1">
    <source>
        <dbReference type="Pfam" id="PF13186"/>
    </source>
</evidence>
<dbReference type="Pfam" id="PF13186">
    <property type="entry name" value="SPASM"/>
    <property type="match status" value="1"/>
</dbReference>
<dbReference type="EMBL" id="CP106679">
    <property type="protein sequence ID" value="UXP30824.1"/>
    <property type="molecule type" value="Genomic_DNA"/>
</dbReference>
<dbReference type="InterPro" id="IPR013785">
    <property type="entry name" value="Aldolase_TIM"/>
</dbReference>
<gene>
    <name evidence="2" type="ORF">N6H18_10715</name>
</gene>
<dbReference type="Proteomes" id="UP001065174">
    <property type="component" value="Chromosome"/>
</dbReference>
<sequence>MLDQKAMINLGNVKEKSLMEIINSERFTAMRTGFLNGVLVEEFCQHCSFTNRFRKQA</sequence>
<protein>
    <submittedName>
        <fullName evidence="2">SPASM domain-containing protein</fullName>
    </submittedName>
</protein>
<organism evidence="2 3">
    <name type="scientific">Reichenbachiella agarivorans</name>
    <dbReference type="NCBI Taxonomy" id="2979464"/>
    <lineage>
        <taxon>Bacteria</taxon>
        <taxon>Pseudomonadati</taxon>
        <taxon>Bacteroidota</taxon>
        <taxon>Cytophagia</taxon>
        <taxon>Cytophagales</taxon>
        <taxon>Reichenbachiellaceae</taxon>
        <taxon>Reichenbachiella</taxon>
    </lineage>
</organism>
<name>A0ABY6CM63_9BACT</name>
<dbReference type="InterPro" id="IPR023885">
    <property type="entry name" value="4Fe4S-binding_SPASM_dom"/>
</dbReference>
<accession>A0ABY6CM63</accession>
<keyword evidence="3" id="KW-1185">Reference proteome</keyword>
<evidence type="ECO:0000313" key="2">
    <source>
        <dbReference type="EMBL" id="UXP30824.1"/>
    </source>
</evidence>
<evidence type="ECO:0000313" key="3">
    <source>
        <dbReference type="Proteomes" id="UP001065174"/>
    </source>
</evidence>
<proteinExistence type="predicted"/>
<dbReference type="Gene3D" id="3.20.20.70">
    <property type="entry name" value="Aldolase class I"/>
    <property type="match status" value="1"/>
</dbReference>
<feature type="domain" description="4Fe4S-binding SPASM" evidence="1">
    <location>
        <begin position="7"/>
        <end position="47"/>
    </location>
</feature>
<reference evidence="2" key="1">
    <citation type="submission" date="2022-09" db="EMBL/GenBank/DDBJ databases">
        <title>Comparative genomics and taxonomic characterization of three novel marine species of genus Reichenbachiella exhibiting antioxidant and polysaccharide degradation activities.</title>
        <authorList>
            <person name="Muhammad N."/>
            <person name="Lee Y.-J."/>
            <person name="Ko J."/>
            <person name="Kim S.-G."/>
        </authorList>
    </citation>
    <scope>NUCLEOTIDE SEQUENCE</scope>
    <source>
        <strain evidence="2">BKB1-1</strain>
    </source>
</reference>